<sequence length="42" mass="4760">MLNNNVNSNKDDSLNEDNNNFAEDDRDTAEKAGYRNILAKTD</sequence>
<evidence type="ECO:0000256" key="1">
    <source>
        <dbReference type="SAM" id="MobiDB-lite"/>
    </source>
</evidence>
<organism evidence="2 3">
    <name type="scientific">Cetraspora pellucida</name>
    <dbReference type="NCBI Taxonomy" id="1433469"/>
    <lineage>
        <taxon>Eukaryota</taxon>
        <taxon>Fungi</taxon>
        <taxon>Fungi incertae sedis</taxon>
        <taxon>Mucoromycota</taxon>
        <taxon>Glomeromycotina</taxon>
        <taxon>Glomeromycetes</taxon>
        <taxon>Diversisporales</taxon>
        <taxon>Gigasporaceae</taxon>
        <taxon>Cetraspora</taxon>
    </lineage>
</organism>
<gene>
    <name evidence="2" type="ORF">CPELLU_LOCUS2406</name>
</gene>
<keyword evidence="3" id="KW-1185">Reference proteome</keyword>
<accession>A0A9N8ZLP5</accession>
<evidence type="ECO:0000313" key="2">
    <source>
        <dbReference type="EMBL" id="CAG8500092.1"/>
    </source>
</evidence>
<feature type="region of interest" description="Disordered" evidence="1">
    <location>
        <begin position="1"/>
        <end position="42"/>
    </location>
</feature>
<proteinExistence type="predicted"/>
<dbReference type="AlphaFoldDB" id="A0A9N8ZLP5"/>
<comment type="caution">
    <text evidence="2">The sequence shown here is derived from an EMBL/GenBank/DDBJ whole genome shotgun (WGS) entry which is preliminary data.</text>
</comment>
<evidence type="ECO:0000313" key="3">
    <source>
        <dbReference type="Proteomes" id="UP000789759"/>
    </source>
</evidence>
<dbReference type="EMBL" id="CAJVQA010001031">
    <property type="protein sequence ID" value="CAG8500092.1"/>
    <property type="molecule type" value="Genomic_DNA"/>
</dbReference>
<dbReference type="Proteomes" id="UP000789759">
    <property type="component" value="Unassembled WGS sequence"/>
</dbReference>
<reference evidence="2" key="1">
    <citation type="submission" date="2021-06" db="EMBL/GenBank/DDBJ databases">
        <authorList>
            <person name="Kallberg Y."/>
            <person name="Tangrot J."/>
            <person name="Rosling A."/>
        </authorList>
    </citation>
    <scope>NUCLEOTIDE SEQUENCE</scope>
    <source>
        <strain evidence="2">FL966</strain>
    </source>
</reference>
<name>A0A9N8ZLP5_9GLOM</name>
<protein>
    <submittedName>
        <fullName evidence="2">23235_t:CDS:1</fullName>
    </submittedName>
</protein>